<dbReference type="Pfam" id="PF22931">
    <property type="entry name" value="SAM_TNK"/>
    <property type="match status" value="1"/>
</dbReference>
<dbReference type="PROSITE" id="PS50011">
    <property type="entry name" value="PROTEIN_KINASE_DOM"/>
    <property type="match status" value="1"/>
</dbReference>
<dbReference type="InterPro" id="IPR020635">
    <property type="entry name" value="Tyr_kinase_cat_dom"/>
</dbReference>
<dbReference type="Gene3D" id="1.10.510.10">
    <property type="entry name" value="Transferase(Phosphotransferase) domain 1"/>
    <property type="match status" value="1"/>
</dbReference>
<keyword evidence="3" id="KW-0808">Transferase</keyword>
<evidence type="ECO:0000313" key="15">
    <source>
        <dbReference type="Proteomes" id="UP001231518"/>
    </source>
</evidence>
<dbReference type="Gene3D" id="3.30.200.20">
    <property type="entry name" value="Phosphorylase Kinase, domain 1"/>
    <property type="match status" value="1"/>
</dbReference>
<dbReference type="PANTHER" id="PTHR24418">
    <property type="entry name" value="TYROSINE-PROTEIN KINASE"/>
    <property type="match status" value="1"/>
</dbReference>
<evidence type="ECO:0000256" key="8">
    <source>
        <dbReference type="ARBA" id="ARBA00047899"/>
    </source>
</evidence>
<proteinExistence type="predicted"/>
<dbReference type="GO" id="GO:0002009">
    <property type="term" value="P:morphogenesis of an epithelium"/>
    <property type="evidence" value="ECO:0007669"/>
    <property type="project" value="UniProtKB-ARBA"/>
</dbReference>
<dbReference type="PROSITE" id="PS00107">
    <property type="entry name" value="PROTEIN_KINASE_ATP"/>
    <property type="match status" value="1"/>
</dbReference>
<dbReference type="PRINTS" id="PR00109">
    <property type="entry name" value="TYRKINASE"/>
</dbReference>
<protein>
    <recommendedName>
        <fullName evidence="1">non-specific protein-tyrosine kinase</fullName>
        <ecNumber evidence="1">2.7.10.2</ecNumber>
    </recommendedName>
</protein>
<feature type="region of interest" description="Disordered" evidence="11">
    <location>
        <begin position="436"/>
        <end position="467"/>
    </location>
</feature>
<dbReference type="SUPFAM" id="SSF56112">
    <property type="entry name" value="Protein kinase-like (PK-like)"/>
    <property type="match status" value="1"/>
</dbReference>
<feature type="binding site" evidence="10">
    <location>
        <position position="146"/>
    </location>
    <ligand>
        <name>ATP</name>
        <dbReference type="ChEBI" id="CHEBI:30616"/>
    </ligand>
</feature>
<comment type="catalytic activity">
    <reaction evidence="8">
        <text>L-threonyl-[protein] + ATP = O-phospho-L-threonyl-[protein] + ADP + H(+)</text>
        <dbReference type="Rhea" id="RHEA:46608"/>
        <dbReference type="Rhea" id="RHEA-COMP:11060"/>
        <dbReference type="Rhea" id="RHEA-COMP:11605"/>
        <dbReference type="ChEBI" id="CHEBI:15378"/>
        <dbReference type="ChEBI" id="CHEBI:30013"/>
        <dbReference type="ChEBI" id="CHEBI:30616"/>
        <dbReference type="ChEBI" id="CHEBI:61977"/>
        <dbReference type="ChEBI" id="CHEBI:456216"/>
        <dbReference type="EC" id="2.7.11.1"/>
    </reaction>
</comment>
<dbReference type="FunFam" id="1.10.510.10:FF:000080">
    <property type="entry name" value="Putative activated CDC42 kinase 1"/>
    <property type="match status" value="1"/>
</dbReference>
<name>A0AAD7YQ71_MYTSE</name>
<feature type="region of interest" description="Disordered" evidence="11">
    <location>
        <begin position="616"/>
        <end position="647"/>
    </location>
</feature>
<comment type="caution">
    <text evidence="14">The sequence shown here is derived from an EMBL/GenBank/DDBJ whole genome shotgun (WGS) entry which is preliminary data.</text>
</comment>
<feature type="compositionally biased region" description="Low complexity" evidence="11">
    <location>
        <begin position="623"/>
        <end position="632"/>
    </location>
</feature>
<feature type="domain" description="Protein kinase" evidence="13">
    <location>
        <begin position="112"/>
        <end position="372"/>
    </location>
</feature>
<gene>
    <name evidence="14" type="ORF">PYW07_003755</name>
</gene>
<evidence type="ECO:0000256" key="10">
    <source>
        <dbReference type="PROSITE-ProRule" id="PRU10141"/>
    </source>
</evidence>
<dbReference type="Pfam" id="PF00018">
    <property type="entry name" value="SH3_1"/>
    <property type="match status" value="1"/>
</dbReference>
<dbReference type="Pfam" id="PF07714">
    <property type="entry name" value="PK_Tyr_Ser-Thr"/>
    <property type="match status" value="1"/>
</dbReference>
<evidence type="ECO:0000256" key="7">
    <source>
        <dbReference type="ARBA" id="ARBA00023137"/>
    </source>
</evidence>
<feature type="compositionally biased region" description="Low complexity" evidence="11">
    <location>
        <begin position="663"/>
        <end position="675"/>
    </location>
</feature>
<feature type="compositionally biased region" description="Pro residues" evidence="11">
    <location>
        <begin position="945"/>
        <end position="955"/>
    </location>
</feature>
<evidence type="ECO:0000256" key="5">
    <source>
        <dbReference type="ARBA" id="ARBA00022777"/>
    </source>
</evidence>
<keyword evidence="15" id="KW-1185">Reference proteome</keyword>
<dbReference type="Proteomes" id="UP001231518">
    <property type="component" value="Chromosome 15"/>
</dbReference>
<evidence type="ECO:0000256" key="11">
    <source>
        <dbReference type="SAM" id="MobiDB-lite"/>
    </source>
</evidence>
<dbReference type="GO" id="GO:0004674">
    <property type="term" value="F:protein serine/threonine kinase activity"/>
    <property type="evidence" value="ECO:0007669"/>
    <property type="project" value="UniProtKB-EC"/>
</dbReference>
<organism evidence="14 15">
    <name type="scientific">Mythimna separata</name>
    <name type="common">Oriental armyworm</name>
    <name type="synonym">Pseudaletia separata</name>
    <dbReference type="NCBI Taxonomy" id="271217"/>
    <lineage>
        <taxon>Eukaryota</taxon>
        <taxon>Metazoa</taxon>
        <taxon>Ecdysozoa</taxon>
        <taxon>Arthropoda</taxon>
        <taxon>Hexapoda</taxon>
        <taxon>Insecta</taxon>
        <taxon>Pterygota</taxon>
        <taxon>Neoptera</taxon>
        <taxon>Endopterygota</taxon>
        <taxon>Lepidoptera</taxon>
        <taxon>Glossata</taxon>
        <taxon>Ditrysia</taxon>
        <taxon>Noctuoidea</taxon>
        <taxon>Noctuidae</taxon>
        <taxon>Noctuinae</taxon>
        <taxon>Hadenini</taxon>
        <taxon>Mythimna</taxon>
    </lineage>
</organism>
<feature type="domain" description="SH3" evidence="12">
    <location>
        <begin position="375"/>
        <end position="435"/>
    </location>
</feature>
<dbReference type="InterPro" id="IPR011009">
    <property type="entry name" value="Kinase-like_dom_sf"/>
</dbReference>
<keyword evidence="6 10" id="KW-0067">ATP-binding</keyword>
<dbReference type="EMBL" id="JARGEI010000012">
    <property type="protein sequence ID" value="KAJ8722575.1"/>
    <property type="molecule type" value="Genomic_DNA"/>
</dbReference>
<dbReference type="InterPro" id="IPR017441">
    <property type="entry name" value="Protein_kinase_ATP_BS"/>
</dbReference>
<evidence type="ECO:0000256" key="4">
    <source>
        <dbReference type="ARBA" id="ARBA00022741"/>
    </source>
</evidence>
<keyword evidence="7" id="KW-0829">Tyrosine-protein kinase</keyword>
<evidence type="ECO:0000256" key="6">
    <source>
        <dbReference type="ARBA" id="ARBA00022840"/>
    </source>
</evidence>
<dbReference type="InterPro" id="IPR055175">
    <property type="entry name" value="ACK/TNK-like_SAM"/>
</dbReference>
<dbReference type="InterPro" id="IPR000719">
    <property type="entry name" value="Prot_kinase_dom"/>
</dbReference>
<dbReference type="AlphaFoldDB" id="A0AAD7YQ71"/>
<feature type="compositionally biased region" description="Low complexity" evidence="11">
    <location>
        <begin position="767"/>
        <end position="782"/>
    </location>
</feature>
<feature type="region of interest" description="Disordered" evidence="11">
    <location>
        <begin position="753"/>
        <end position="782"/>
    </location>
</feature>
<sequence>MESGTDWLCDILQNVQLEQFYLPIRDQLQITRLAHFDYVHAEDLEKLGISKPGVRRLFDAVRKKKLQLWNRKFWNKLFGSSSSSVSKEKTDLAVRTPPSESRTTCIILEKDIILHSEIGNGSFGVVKRGEWRVSEHPPQTVPVAVKVLKADAFSQPGIYDDFRREVEAMHSLKHPNLIKLHGVVFHPLMMVCELAAMGSLLDYIVAQNGKVSLNYIYKWSEQVASGMAHLEKNRFLHRDLACRNILLSTLELVKIGDFGLMRALPDEDDFYVMSEGRRVPFPWCAPESLRSRQFSHASDVWMFAVALWEMYTFGEEPWIGLNGSEILRLIMREGQRLSAPNACPPDVYMLMMQCWDLNPKERPTFAGIQRYIETNKLETATAALSYRRPSKMSIDAGDAIILIDRRPELHWWKGQNQRTLEVGLFPSTLVTAGLKSSKNNQAVKKSQTLSPGQKTQPASNSCLSPTNGLSDDISVVLRKRRTIESTQPPTTRGGNTGSKHFNYNKLTNDRVASLNQERARNTRDAHCKSLNQVKEDILIDLDLPPARLSSPVKKSSPNGQNVISILDEPIDVPELGIDSDWGEQSIESLPGLSASYSLHNYTNLYGAKSLDNLSSPLHTRSSPAHAAHAPHAPHAPHADPFDTSQFWPSASANATRSNYELTNTQTNVSQQTQNSHRYATNNHSTSTSADVSFNYNNTPSTSTAANVNNIYSNLPSAYAMNNALSLERNVVPSVAASLADMSLDDRISESLNLRSTSNNSDYPYGDPAYNAPSTSAAAASNGTADRKYSDIPTYKNYDIAPGVQEQFLLETKDYYTKLSTPSKANTSNDYEKNIYVPTEEEGEKLQNFSDCVENSKNYSAYKYQNVDFANYGIYGGSIASTSRGEIASTSRAEVFYDEVNDTASNFYSEIGELSARGAYAAPPGYPNANLYDEVYEESVPRPHRPAPPCPTTQPK</sequence>
<dbReference type="CDD" id="cd09539">
    <property type="entry name" value="SAM_TNK-like"/>
    <property type="match status" value="1"/>
</dbReference>
<dbReference type="PROSITE" id="PS50002">
    <property type="entry name" value="SH3"/>
    <property type="match status" value="1"/>
</dbReference>
<dbReference type="PROSITE" id="PS00109">
    <property type="entry name" value="PROTEIN_KINASE_TYR"/>
    <property type="match status" value="1"/>
</dbReference>
<accession>A0AAD7YQ71</accession>
<keyword evidence="2 9" id="KW-0728">SH3 domain</keyword>
<dbReference type="InterPro" id="IPR049587">
    <property type="entry name" value="TNK-like_SAM"/>
</dbReference>
<dbReference type="InterPro" id="IPR050198">
    <property type="entry name" value="Non-receptor_tyrosine_kinases"/>
</dbReference>
<keyword evidence="5" id="KW-0418">Kinase</keyword>
<evidence type="ECO:0000259" key="12">
    <source>
        <dbReference type="PROSITE" id="PS50002"/>
    </source>
</evidence>
<feature type="region of interest" description="Disordered" evidence="11">
    <location>
        <begin position="663"/>
        <end position="693"/>
    </location>
</feature>
<feature type="region of interest" description="Disordered" evidence="11">
    <location>
        <begin position="482"/>
        <end position="503"/>
    </location>
</feature>
<dbReference type="InterPro" id="IPR001245">
    <property type="entry name" value="Ser-Thr/Tyr_kinase_cat_dom"/>
</dbReference>
<dbReference type="SUPFAM" id="SSF50044">
    <property type="entry name" value="SH3-domain"/>
    <property type="match status" value="1"/>
</dbReference>
<dbReference type="InterPro" id="IPR001452">
    <property type="entry name" value="SH3_domain"/>
</dbReference>
<evidence type="ECO:0000313" key="14">
    <source>
        <dbReference type="EMBL" id="KAJ8722575.1"/>
    </source>
</evidence>
<dbReference type="InterPro" id="IPR008266">
    <property type="entry name" value="Tyr_kinase_AS"/>
</dbReference>
<dbReference type="InterPro" id="IPR036028">
    <property type="entry name" value="SH3-like_dom_sf"/>
</dbReference>
<dbReference type="SMART" id="SM00326">
    <property type="entry name" value="SH3"/>
    <property type="match status" value="1"/>
</dbReference>
<evidence type="ECO:0000259" key="13">
    <source>
        <dbReference type="PROSITE" id="PS50011"/>
    </source>
</evidence>
<evidence type="ECO:0000256" key="2">
    <source>
        <dbReference type="ARBA" id="ARBA00022443"/>
    </source>
</evidence>
<dbReference type="GO" id="GO:0005524">
    <property type="term" value="F:ATP binding"/>
    <property type="evidence" value="ECO:0007669"/>
    <property type="project" value="UniProtKB-UniRule"/>
</dbReference>
<keyword evidence="4 10" id="KW-0547">Nucleotide-binding</keyword>
<evidence type="ECO:0000256" key="9">
    <source>
        <dbReference type="PROSITE-ProRule" id="PRU00192"/>
    </source>
</evidence>
<reference evidence="14" key="1">
    <citation type="submission" date="2023-03" db="EMBL/GenBank/DDBJ databases">
        <title>Chromosome-level genomes of two armyworms, Mythimna separata and Mythimna loreyi, provide insights into the biosynthesis and reception of sex pheromones.</title>
        <authorList>
            <person name="Zhao H."/>
        </authorList>
    </citation>
    <scope>NUCLEOTIDE SEQUENCE</scope>
    <source>
        <strain evidence="14">BeijingLab</strain>
        <tissue evidence="14">Pupa</tissue>
    </source>
</reference>
<feature type="region of interest" description="Disordered" evidence="11">
    <location>
        <begin position="936"/>
        <end position="955"/>
    </location>
</feature>
<dbReference type="GO" id="GO:0004715">
    <property type="term" value="F:non-membrane spanning protein tyrosine kinase activity"/>
    <property type="evidence" value="ECO:0007669"/>
    <property type="project" value="UniProtKB-EC"/>
</dbReference>
<evidence type="ECO:0000256" key="1">
    <source>
        <dbReference type="ARBA" id="ARBA00011903"/>
    </source>
</evidence>
<dbReference type="EC" id="2.7.10.2" evidence="1"/>
<feature type="compositionally biased region" description="Polar residues" evidence="11">
    <location>
        <begin position="484"/>
        <end position="503"/>
    </location>
</feature>
<evidence type="ECO:0000256" key="3">
    <source>
        <dbReference type="ARBA" id="ARBA00022679"/>
    </source>
</evidence>
<dbReference type="SMART" id="SM00219">
    <property type="entry name" value="TyrKc"/>
    <property type="match status" value="1"/>
</dbReference>
<feature type="compositionally biased region" description="Polar residues" evidence="11">
    <location>
        <begin position="676"/>
        <end position="693"/>
    </location>
</feature>